<dbReference type="EMBL" id="CAUOFW020010013">
    <property type="protein sequence ID" value="CAK9187502.1"/>
    <property type="molecule type" value="Genomic_DNA"/>
</dbReference>
<reference evidence="1 3" key="1">
    <citation type="submission" date="2024-02" db="EMBL/GenBank/DDBJ databases">
        <authorList>
            <person name="Vignale AGUSTIN F."/>
            <person name="Sosa J E."/>
            <person name="Modenutti C."/>
        </authorList>
    </citation>
    <scope>NUCLEOTIDE SEQUENCE [LARGE SCALE GENOMIC DNA]</scope>
</reference>
<accession>A0ABC8R1P1</accession>
<evidence type="ECO:0000313" key="3">
    <source>
        <dbReference type="Proteomes" id="UP001642360"/>
    </source>
</evidence>
<evidence type="ECO:0000313" key="1">
    <source>
        <dbReference type="EMBL" id="CAK9138933.1"/>
    </source>
</evidence>
<gene>
    <name evidence="2" type="ORF">ILEXP_LOCUS58060</name>
    <name evidence="1" type="ORF">ILEXP_LOCUS6287</name>
</gene>
<dbReference type="AlphaFoldDB" id="A0ABC8R1P1"/>
<keyword evidence="3" id="KW-1185">Reference proteome</keyword>
<evidence type="ECO:0000313" key="2">
    <source>
        <dbReference type="EMBL" id="CAK9187502.1"/>
    </source>
</evidence>
<comment type="caution">
    <text evidence="1">The sequence shown here is derived from an EMBL/GenBank/DDBJ whole genome shotgun (WGS) entry which is preliminary data.</text>
</comment>
<sequence length="289" mass="31086">MEPKQLVSLHQSAQSFGGMNMQVNTHGSQSNSLLSRTQMLNETSDGHVSRLQSSTGQPIMSTGCAIGVLAQNNNARGPLYIPVSIASSTPDFSVNNDTDLSGSSFPLGSNAGMSTFSSKGVLQEEFNSETKGSRGSLLSYDILNELHQQKSHVWGSQNVGLTYDASQHANIRGSLDVSPAVLVQQGFSSFQNVGQNRNAVSKAVFSARQESGHGNAPNFSRQLNTFLVDSSPSVKAERLPDSSYQNILFPEQFSQEDLMSVLLKQQQEGTGLVESEFGFDGHPLDNLPV</sequence>
<organism evidence="1 3">
    <name type="scientific">Ilex paraguariensis</name>
    <name type="common">yerba mate</name>
    <dbReference type="NCBI Taxonomy" id="185542"/>
    <lineage>
        <taxon>Eukaryota</taxon>
        <taxon>Viridiplantae</taxon>
        <taxon>Streptophyta</taxon>
        <taxon>Embryophyta</taxon>
        <taxon>Tracheophyta</taxon>
        <taxon>Spermatophyta</taxon>
        <taxon>Magnoliopsida</taxon>
        <taxon>eudicotyledons</taxon>
        <taxon>Gunneridae</taxon>
        <taxon>Pentapetalae</taxon>
        <taxon>asterids</taxon>
        <taxon>campanulids</taxon>
        <taxon>Aquifoliales</taxon>
        <taxon>Aquifoliaceae</taxon>
        <taxon>Ilex</taxon>
    </lineage>
</organism>
<proteinExistence type="predicted"/>
<dbReference type="Proteomes" id="UP001642360">
    <property type="component" value="Unassembled WGS sequence"/>
</dbReference>
<protein>
    <submittedName>
        <fullName evidence="1">Uncharacterized protein</fullName>
    </submittedName>
</protein>
<name>A0ABC8R1P1_9AQUA</name>
<dbReference type="EMBL" id="CAUOFW020000925">
    <property type="protein sequence ID" value="CAK9138933.1"/>
    <property type="molecule type" value="Genomic_DNA"/>
</dbReference>